<dbReference type="PANTHER" id="PTHR33498">
    <property type="entry name" value="TRANSPOSASE FOR INSERTION SEQUENCE ELEMENT IS1557"/>
    <property type="match status" value="1"/>
</dbReference>
<organism evidence="2 3">
    <name type="scientific">Virgibacillus dokdonensis</name>
    <dbReference type="NCBI Taxonomy" id="302167"/>
    <lineage>
        <taxon>Bacteria</taxon>
        <taxon>Bacillati</taxon>
        <taxon>Bacillota</taxon>
        <taxon>Bacilli</taxon>
        <taxon>Bacillales</taxon>
        <taxon>Bacillaceae</taxon>
        <taxon>Virgibacillus</taxon>
    </lineage>
</organism>
<dbReference type="InterPro" id="IPR002560">
    <property type="entry name" value="Transposase_DDE"/>
</dbReference>
<dbReference type="RefSeq" id="WP_258871053.1">
    <property type="nucleotide sequence ID" value="NZ_NFZX01000002.1"/>
</dbReference>
<reference evidence="2 3" key="1">
    <citation type="submission" date="2017-05" db="EMBL/GenBank/DDBJ databases">
        <title>Virgibacillus sp. AK90 isolated from a saltern of Kakinada, India.</title>
        <authorList>
            <person name="Gupta V."/>
            <person name="Sidhu C."/>
            <person name="Korpole S."/>
            <person name="Pinnaka A.K."/>
        </authorList>
    </citation>
    <scope>NUCLEOTIDE SEQUENCE [LARGE SCALE GENOMIC DNA]</scope>
    <source>
        <strain evidence="2 3">AK90</strain>
    </source>
</reference>
<proteinExistence type="predicted"/>
<dbReference type="PANTHER" id="PTHR33498:SF1">
    <property type="entry name" value="TRANSPOSASE FOR INSERTION SEQUENCE ELEMENT IS1557"/>
    <property type="match status" value="1"/>
</dbReference>
<evidence type="ECO:0000313" key="3">
    <source>
        <dbReference type="Proteomes" id="UP000256488"/>
    </source>
</evidence>
<gene>
    <name evidence="2" type="ORF">CAI16_01400</name>
</gene>
<evidence type="ECO:0000313" key="2">
    <source>
        <dbReference type="EMBL" id="RFA37162.1"/>
    </source>
</evidence>
<evidence type="ECO:0000259" key="1">
    <source>
        <dbReference type="Pfam" id="PF01610"/>
    </source>
</evidence>
<dbReference type="Proteomes" id="UP000256488">
    <property type="component" value="Unassembled WGS sequence"/>
</dbReference>
<dbReference type="Pfam" id="PF01610">
    <property type="entry name" value="DDE_Tnp_ISL3"/>
    <property type="match status" value="1"/>
</dbReference>
<dbReference type="EMBL" id="NFZX01000002">
    <property type="protein sequence ID" value="RFA37162.1"/>
    <property type="molecule type" value="Genomic_DNA"/>
</dbReference>
<protein>
    <recommendedName>
        <fullName evidence="1">Transposase IS204/IS1001/IS1096/IS1165 DDE domain-containing protein</fullName>
    </recommendedName>
</protein>
<dbReference type="AlphaFoldDB" id="A0A3E0WW06"/>
<dbReference type="NCBIfam" id="NF033550">
    <property type="entry name" value="transpos_ISL3"/>
    <property type="match status" value="1"/>
</dbReference>
<comment type="caution">
    <text evidence="2">The sequence shown here is derived from an EMBL/GenBank/DDBJ whole genome shotgun (WGS) entry which is preliminary data.</text>
</comment>
<name>A0A3E0WW06_9BACI</name>
<dbReference type="InterPro" id="IPR047951">
    <property type="entry name" value="Transpos_ISL3"/>
</dbReference>
<accession>A0A3E0WW06</accession>
<sequence>MSYKYINELLNLPEIQIVNIETNENHARIEVTPIDHTQDCPYCHSTSVHRNGIPYKRDVRHLAAFGRTVHLSIPAICLACKNCGSTFTWEYSFVEPKKRYTKAFSAYLASRTYGTTVTQTSMEEQVPYSTMERIFKGDLRRKSEEVHEKAYQEAVERKNLVLGIDDFAIRKGHTYNTGLHDLKGGRFLDIISGRTGEELQDYATNHTMFKLLNPVAVVMDLAKAYHTFCKEWFPEAIRIADRFHVNRYVTEALQDVRRLVQKDLSSQARKQLKSKSRLLNKRADDLTEEECRIVQECLGYDVRLATTYNWKENFITWYDCAPNAKIARVWFERWYKEGKSMELDVVNECLKTMANWKEEIINYHRLRYTNAAVEGRNNRIKALQRRLYFTRNQAIYKERIIVECNRELA</sequence>
<feature type="domain" description="Transposase IS204/IS1001/IS1096/IS1165 DDE" evidence="1">
    <location>
        <begin position="162"/>
        <end position="400"/>
    </location>
</feature>